<dbReference type="eggNOG" id="KOG3970">
    <property type="taxonomic scope" value="Eukaryota"/>
</dbReference>
<evidence type="ECO:0000256" key="4">
    <source>
        <dbReference type="ARBA" id="ARBA00022723"/>
    </source>
</evidence>
<protein>
    <submittedName>
        <fullName evidence="13">Uncharacterized protein LOC104608173 isoform X1</fullName>
    </submittedName>
</protein>
<evidence type="ECO:0000256" key="8">
    <source>
        <dbReference type="ARBA" id="ARBA00023136"/>
    </source>
</evidence>
<sequence length="415" mass="45626">MVVCKCRKATKLYCFVHKVPVCGECICFPEHQICVVRTYSDWVIDGEYDWPPTCCLCHAILEDGNNPQTTRLGCLHVIHTKCLVSHIKSFPPHTAPAGYVCPMCSTSIWPPKRIKDSGSRLHSKLKEDIMQTGMEKNLFGNHPVSLTATKSHVPLAIASDPLRRIAVSGGTENSNANASDSIKDPTLTSAAVEERNLVEGYSPMTGIGSSKLSATDIVEIDGPSLVGNQFISDHEPNFMKCTSPSGPGATTRKGAYHVDNQSSETQYYADDEDGTRKKYTRRESLGLLRSGDGCFSVKSLTSKLSSTGSANFPCKQIWNPVSPSKSNFLVWTMVLNKCLSKISLERKGLQLLSLLCGLCRLFPESTGHLSIHCPISSRVWEHFLTAAGICWVMPRSVKDLFSWKSACLKERGHLV</sequence>
<evidence type="ECO:0000256" key="7">
    <source>
        <dbReference type="ARBA" id="ARBA00022989"/>
    </source>
</evidence>
<keyword evidence="8" id="KW-0472">Membrane</keyword>
<accession>A0A1U8AW32</accession>
<reference evidence="13" key="1">
    <citation type="submission" date="2025-08" db="UniProtKB">
        <authorList>
            <consortium name="RefSeq"/>
        </authorList>
    </citation>
    <scope>IDENTIFICATION</scope>
</reference>
<comment type="similarity">
    <text evidence="2">Belongs to the ZFPL1 family.</text>
</comment>
<dbReference type="RefSeq" id="XP_010272378.1">
    <property type="nucleotide sequence ID" value="XM_010274076.2"/>
</dbReference>
<dbReference type="GO" id="GO:0016020">
    <property type="term" value="C:membrane"/>
    <property type="evidence" value="ECO:0007669"/>
    <property type="project" value="UniProtKB-SubCell"/>
</dbReference>
<dbReference type="GO" id="GO:0005794">
    <property type="term" value="C:Golgi apparatus"/>
    <property type="evidence" value="ECO:0000318"/>
    <property type="project" value="GO_Central"/>
</dbReference>
<evidence type="ECO:0000256" key="9">
    <source>
        <dbReference type="PROSITE-ProRule" id="PRU00175"/>
    </source>
</evidence>
<feature type="region of interest" description="Disordered" evidence="10">
    <location>
        <begin position="168"/>
        <end position="188"/>
    </location>
</feature>
<keyword evidence="5 9" id="KW-0863">Zinc-finger</keyword>
<dbReference type="STRING" id="4432.A0A1U8AW32"/>
<dbReference type="InterPro" id="IPR026960">
    <property type="entry name" value="RVT-Znf"/>
</dbReference>
<evidence type="ECO:0000256" key="3">
    <source>
        <dbReference type="ARBA" id="ARBA00022692"/>
    </source>
</evidence>
<dbReference type="GO" id="GO:0008270">
    <property type="term" value="F:zinc ion binding"/>
    <property type="evidence" value="ECO:0007669"/>
    <property type="project" value="UniProtKB-KW"/>
</dbReference>
<dbReference type="InterPro" id="IPR001841">
    <property type="entry name" value="Znf_RING"/>
</dbReference>
<organism evidence="12 13">
    <name type="scientific">Nelumbo nucifera</name>
    <name type="common">Sacred lotus</name>
    <dbReference type="NCBI Taxonomy" id="4432"/>
    <lineage>
        <taxon>Eukaryota</taxon>
        <taxon>Viridiplantae</taxon>
        <taxon>Streptophyta</taxon>
        <taxon>Embryophyta</taxon>
        <taxon>Tracheophyta</taxon>
        <taxon>Spermatophyta</taxon>
        <taxon>Magnoliopsida</taxon>
        <taxon>Proteales</taxon>
        <taxon>Nelumbonaceae</taxon>
        <taxon>Nelumbo</taxon>
    </lineage>
</organism>
<evidence type="ECO:0000256" key="10">
    <source>
        <dbReference type="SAM" id="MobiDB-lite"/>
    </source>
</evidence>
<evidence type="ECO:0000256" key="6">
    <source>
        <dbReference type="ARBA" id="ARBA00022833"/>
    </source>
</evidence>
<evidence type="ECO:0000313" key="13">
    <source>
        <dbReference type="RefSeq" id="XP_010272378.1"/>
    </source>
</evidence>
<keyword evidence="6" id="KW-0862">Zinc</keyword>
<dbReference type="Gene3D" id="3.30.40.10">
    <property type="entry name" value="Zinc/RING finger domain, C3HC4 (zinc finger)"/>
    <property type="match status" value="1"/>
</dbReference>
<feature type="domain" description="RING-type" evidence="11">
    <location>
        <begin position="54"/>
        <end position="105"/>
    </location>
</feature>
<dbReference type="GeneID" id="104608173"/>
<gene>
    <name evidence="13" type="primary">LOC104608173</name>
</gene>
<keyword evidence="7" id="KW-1133">Transmembrane helix</keyword>
<feature type="compositionally biased region" description="Polar residues" evidence="10">
    <location>
        <begin position="170"/>
        <end position="180"/>
    </location>
</feature>
<dbReference type="InParanoid" id="A0A1U8AW32"/>
<dbReference type="AlphaFoldDB" id="A0A1U8AW32"/>
<comment type="subcellular location">
    <subcellularLocation>
        <location evidence="1">Membrane</location>
        <topology evidence="1">Single-pass membrane protein</topology>
    </subcellularLocation>
</comment>
<dbReference type="KEGG" id="nnu:104608173"/>
<keyword evidence="3" id="KW-0812">Transmembrane</keyword>
<name>A0A1U8AW32_NELNU</name>
<dbReference type="FunCoup" id="A0A1U8AW32">
    <property type="interactions" value="3842"/>
</dbReference>
<dbReference type="Pfam" id="PF13966">
    <property type="entry name" value="zf-RVT"/>
    <property type="match status" value="1"/>
</dbReference>
<dbReference type="SUPFAM" id="SSF57850">
    <property type="entry name" value="RING/U-box"/>
    <property type="match status" value="1"/>
</dbReference>
<proteinExistence type="inferred from homology"/>
<evidence type="ECO:0000259" key="11">
    <source>
        <dbReference type="PROSITE" id="PS50089"/>
    </source>
</evidence>
<dbReference type="InterPro" id="IPR058730">
    <property type="entry name" value="U-box_ZFPL1-like"/>
</dbReference>
<dbReference type="Pfam" id="PF25993">
    <property type="entry name" value="zf-B_box_ZFPL1"/>
    <property type="match status" value="1"/>
</dbReference>
<keyword evidence="4" id="KW-0479">Metal-binding</keyword>
<evidence type="ECO:0000256" key="1">
    <source>
        <dbReference type="ARBA" id="ARBA00004167"/>
    </source>
</evidence>
<dbReference type="OrthoDB" id="1916590at2759"/>
<dbReference type="PROSITE" id="PS50089">
    <property type="entry name" value="ZF_RING_2"/>
    <property type="match status" value="1"/>
</dbReference>
<evidence type="ECO:0000256" key="2">
    <source>
        <dbReference type="ARBA" id="ARBA00005561"/>
    </source>
</evidence>
<evidence type="ECO:0000256" key="5">
    <source>
        <dbReference type="ARBA" id="ARBA00022771"/>
    </source>
</evidence>
<dbReference type="InterPro" id="IPR058731">
    <property type="entry name" value="Znf-B_box_ZFPL1-like"/>
</dbReference>
<dbReference type="PANTHER" id="PTHR12981:SF0">
    <property type="entry name" value="ZINC FINGER PROTEIN-LIKE 1"/>
    <property type="match status" value="1"/>
</dbReference>
<evidence type="ECO:0000313" key="12">
    <source>
        <dbReference type="Proteomes" id="UP000189703"/>
    </source>
</evidence>
<dbReference type="InterPro" id="IPR013083">
    <property type="entry name" value="Znf_RING/FYVE/PHD"/>
</dbReference>
<dbReference type="InterPro" id="IPR039043">
    <property type="entry name" value="ZFPL1"/>
</dbReference>
<dbReference type="Pfam" id="PF25998">
    <property type="entry name" value="U-box_ZFPL1"/>
    <property type="match status" value="1"/>
</dbReference>
<keyword evidence="12" id="KW-1185">Reference proteome</keyword>
<dbReference type="Proteomes" id="UP000189703">
    <property type="component" value="Unplaced"/>
</dbReference>
<dbReference type="PANTHER" id="PTHR12981">
    <property type="entry name" value="ZINC FINGER PROTEIN-LIKE 1"/>
    <property type="match status" value="1"/>
</dbReference>